<accession>A0A918NFD3</accession>
<dbReference type="Proteomes" id="UP000626148">
    <property type="component" value="Unassembled WGS sequence"/>
</dbReference>
<reference evidence="1" key="2">
    <citation type="submission" date="2020-09" db="EMBL/GenBank/DDBJ databases">
        <authorList>
            <person name="Sun Q."/>
            <person name="Kim S."/>
        </authorList>
    </citation>
    <scope>NUCLEOTIDE SEQUENCE</scope>
    <source>
        <strain evidence="1">KCTC 22169</strain>
    </source>
</reference>
<dbReference type="EMBL" id="BMXR01000008">
    <property type="protein sequence ID" value="GGX63185.1"/>
    <property type="molecule type" value="Genomic_DNA"/>
</dbReference>
<dbReference type="PANTHER" id="PTHR21562:SF83">
    <property type="entry name" value="PECTIN ACETYLESTERASE 4"/>
    <property type="match status" value="1"/>
</dbReference>
<name>A0A918NFD3_9GAMM</name>
<dbReference type="InterPro" id="IPR004963">
    <property type="entry name" value="PAE/NOTUM"/>
</dbReference>
<evidence type="ECO:0000313" key="2">
    <source>
        <dbReference type="Proteomes" id="UP000626148"/>
    </source>
</evidence>
<evidence type="ECO:0000313" key="1">
    <source>
        <dbReference type="EMBL" id="GGX63185.1"/>
    </source>
</evidence>
<gene>
    <name evidence="1" type="ORF">GCM10007392_33850</name>
</gene>
<dbReference type="PANTHER" id="PTHR21562">
    <property type="entry name" value="NOTUM-RELATED"/>
    <property type="match status" value="1"/>
</dbReference>
<sequence length="455" mass="51515">MFTAFIALASLSAQAEPGDYSFWQTLGYLFSPAEADYPVTEAERQAQPYPLTTNPEAVDDGFRPGAYLEWQTVELHPSTGALCGNGSPYKFFVNRVAHTSNTVVYMEGGGACWDYESCTGQTGIRGARNPDGIPDDYMSLLNPSATLVSPFVFRLHPWTSTKSQNWNMVYVPYCTGDIYAGDRVALYEDPSGENEPLVWYHNGLKNMRAVTGWLRDNLQRSGQMLVTGCSAGGAGSIANYHPLRRDLAPGRSYMINDSGPIFPAPRTASDADYPSLRLHETIRDVWGLDDGPLEYLQSELVYFDLNDMGTLYAALAERYPDDRLGQTHFWEDLNYSSYSYERFYEDIYDETDPDLREARIHERWYQDTEQLKTRLQAYDNWGYYLPRFRNVNESHCTTIIEFNNSDIQQAGLELGDFVNNVMEGSGAVMQASETDTVSDYQKGFNLLYWLLDQAL</sequence>
<proteinExistence type="predicted"/>
<dbReference type="RefSeq" id="WP_229805403.1">
    <property type="nucleotide sequence ID" value="NZ_BMXR01000008.1"/>
</dbReference>
<dbReference type="GO" id="GO:0016787">
    <property type="term" value="F:hydrolase activity"/>
    <property type="evidence" value="ECO:0007669"/>
    <property type="project" value="InterPro"/>
</dbReference>
<evidence type="ECO:0008006" key="3">
    <source>
        <dbReference type="Google" id="ProtNLM"/>
    </source>
</evidence>
<dbReference type="AlphaFoldDB" id="A0A918NFD3"/>
<comment type="caution">
    <text evidence="1">The sequence shown here is derived from an EMBL/GenBank/DDBJ whole genome shotgun (WGS) entry which is preliminary data.</text>
</comment>
<keyword evidence="2" id="KW-1185">Reference proteome</keyword>
<dbReference type="Pfam" id="PF03283">
    <property type="entry name" value="PAE"/>
    <property type="match status" value="1"/>
</dbReference>
<protein>
    <recommendedName>
        <fullName evidence="3">Pectinacetylesterase</fullName>
    </recommendedName>
</protein>
<reference evidence="1" key="1">
    <citation type="journal article" date="2014" name="Int. J. Syst. Evol. Microbiol.">
        <title>Complete genome sequence of Corynebacterium casei LMG S-19264T (=DSM 44701T), isolated from a smear-ripened cheese.</title>
        <authorList>
            <consortium name="US DOE Joint Genome Institute (JGI-PGF)"/>
            <person name="Walter F."/>
            <person name="Albersmeier A."/>
            <person name="Kalinowski J."/>
            <person name="Ruckert C."/>
        </authorList>
    </citation>
    <scope>NUCLEOTIDE SEQUENCE</scope>
    <source>
        <strain evidence="1">KCTC 22169</strain>
    </source>
</reference>
<organism evidence="1 2">
    <name type="scientific">Saccharospirillum salsuginis</name>
    <dbReference type="NCBI Taxonomy" id="418750"/>
    <lineage>
        <taxon>Bacteria</taxon>
        <taxon>Pseudomonadati</taxon>
        <taxon>Pseudomonadota</taxon>
        <taxon>Gammaproteobacteria</taxon>
        <taxon>Oceanospirillales</taxon>
        <taxon>Saccharospirillaceae</taxon>
        <taxon>Saccharospirillum</taxon>
    </lineage>
</organism>